<organism evidence="9 10">
    <name type="scientific">Penicillium cosmopolitanum</name>
    <dbReference type="NCBI Taxonomy" id="1131564"/>
    <lineage>
        <taxon>Eukaryota</taxon>
        <taxon>Fungi</taxon>
        <taxon>Dikarya</taxon>
        <taxon>Ascomycota</taxon>
        <taxon>Pezizomycotina</taxon>
        <taxon>Eurotiomycetes</taxon>
        <taxon>Eurotiomycetidae</taxon>
        <taxon>Eurotiales</taxon>
        <taxon>Aspergillaceae</taxon>
        <taxon>Penicillium</taxon>
    </lineage>
</organism>
<dbReference type="Pfam" id="PF00884">
    <property type="entry name" value="Sulfatase"/>
    <property type="match status" value="1"/>
</dbReference>
<evidence type="ECO:0000256" key="1">
    <source>
        <dbReference type="ARBA" id="ARBA00008779"/>
    </source>
</evidence>
<dbReference type="InterPro" id="IPR024607">
    <property type="entry name" value="Sulfatase_CS"/>
</dbReference>
<dbReference type="GO" id="GO:0018958">
    <property type="term" value="P:phenol-containing compound metabolic process"/>
    <property type="evidence" value="ECO:0007669"/>
    <property type="project" value="InterPro"/>
</dbReference>
<dbReference type="RefSeq" id="XP_056481793.1">
    <property type="nucleotide sequence ID" value="XM_056638286.1"/>
</dbReference>
<evidence type="ECO:0000256" key="5">
    <source>
        <dbReference type="PIRNR" id="PIRNR000972"/>
    </source>
</evidence>
<dbReference type="InterPro" id="IPR000917">
    <property type="entry name" value="Sulfatase_N"/>
</dbReference>
<dbReference type="OrthoDB" id="96314at2759"/>
<reference evidence="9" key="2">
    <citation type="journal article" date="2023" name="IMA Fungus">
        <title>Comparative genomic study of the Penicillium genus elucidates a diverse pangenome and 15 lateral gene transfer events.</title>
        <authorList>
            <person name="Petersen C."/>
            <person name="Sorensen T."/>
            <person name="Nielsen M.R."/>
            <person name="Sondergaard T.E."/>
            <person name="Sorensen J.L."/>
            <person name="Fitzpatrick D.A."/>
            <person name="Frisvad J.C."/>
            <person name="Nielsen K.L."/>
        </authorList>
    </citation>
    <scope>NUCLEOTIDE SEQUENCE</scope>
    <source>
        <strain evidence="9">IBT 29677</strain>
    </source>
</reference>
<feature type="domain" description="Sulfatase N-terminal" evidence="8">
    <location>
        <begin position="40"/>
        <end position="378"/>
    </location>
</feature>
<dbReference type="CDD" id="cd16147">
    <property type="entry name" value="G6S"/>
    <property type="match status" value="1"/>
</dbReference>
<keyword evidence="3 5" id="KW-0378">Hydrolase</keyword>
<keyword evidence="4" id="KW-0325">Glycoprotein</keyword>
<dbReference type="Proteomes" id="UP001147747">
    <property type="component" value="Unassembled WGS sequence"/>
</dbReference>
<dbReference type="GO" id="GO:0004065">
    <property type="term" value="F:arylsulfatase activity"/>
    <property type="evidence" value="ECO:0007669"/>
    <property type="project" value="UniProtKB-UniRule"/>
</dbReference>
<keyword evidence="10" id="KW-1185">Reference proteome</keyword>
<comment type="PTM">
    <text evidence="6">The conversion to 3-oxoalanine (also known as C-formylglycine, FGly), of a serine or cysteine residue in prokaryotes and of a cysteine residue in eukaryotes, is critical for catalytic activity.</text>
</comment>
<feature type="chain" id="PRO_5040780943" description="Arylsulfatase" evidence="7">
    <location>
        <begin position="20"/>
        <end position="576"/>
    </location>
</feature>
<evidence type="ECO:0000256" key="2">
    <source>
        <dbReference type="ARBA" id="ARBA00022729"/>
    </source>
</evidence>
<evidence type="ECO:0000259" key="8">
    <source>
        <dbReference type="Pfam" id="PF00884"/>
    </source>
</evidence>
<comment type="similarity">
    <text evidence="1 5">Belongs to the sulfatase family.</text>
</comment>
<keyword evidence="2 7" id="KW-0732">Signal</keyword>
<dbReference type="EMBL" id="JAPZBU010000012">
    <property type="protein sequence ID" value="KAJ5376763.1"/>
    <property type="molecule type" value="Genomic_DNA"/>
</dbReference>
<dbReference type="GO" id="GO:0008449">
    <property type="term" value="F:N-acetylglucosamine-6-sulfatase activity"/>
    <property type="evidence" value="ECO:0007669"/>
    <property type="project" value="TreeGrafter"/>
</dbReference>
<proteinExistence type="inferred from homology"/>
<evidence type="ECO:0000256" key="7">
    <source>
        <dbReference type="SAM" id="SignalP"/>
    </source>
</evidence>
<dbReference type="GeneID" id="81377266"/>
<dbReference type="PANTHER" id="PTHR43108">
    <property type="entry name" value="N-ACETYLGLUCOSAMINE-6-SULFATASE FAMILY MEMBER"/>
    <property type="match status" value="1"/>
</dbReference>
<dbReference type="PROSITE" id="PS00523">
    <property type="entry name" value="SULFATASE_1"/>
    <property type="match status" value="1"/>
</dbReference>
<dbReference type="EC" id="3.1.6.1" evidence="5"/>
<gene>
    <name evidence="9" type="ORF">N7509_013649</name>
</gene>
<sequence length="576" mass="64452">MPRLISAALLAIGLTLVNGSASNSHGAIKKPGHSAETRQPNFVFIMTDDQDLHLHSLDYMPKLQRHIGDEGTVFERHFCTIAVCCPSRVSLMTGKLAHNTNVTDVYPPYGGYPKFIAEGHNDNYLPIWLQDAGYNTYYTGKFLNAHSTSNYNNPYPKGWNGTNFLLDPSTYSYWNSTFQHNHDKPVVSDGYSTDLISRHALDFIEEAHASDRPFFLGITPIAPHAKTAEVEGSSIPAFTDPVPAPRHANKFPNARIPRGGNFNPDTQSGASWILNLPQLNASEVTYMDGYYRHRIQSLQAVDDLVESVVKKLEDYGLLDNTYIFYTSDNGYHAGQHRMVPGKGCPYEEDINIPMIGRKVDFVTSHTDIAATLFDLAGIPLREDFDGTPMPLTASEMRGAKSDPRREHVSVEYWGTNLQEGDIGRVSPTGAGVVYYNNTYKAMRVIGDSYNLFYSVWCTDEHELYDLTNDPYQMRNLINTKKTLLGRDIKKVISRLDALLLVLKSCKGSDCTLPWQVLHPNKKVTSLSEALSSKYDKFYAAQPDISFSACELGYLPGSEGPQEGYAYRRGGDWSYWA</sequence>
<comment type="catalytic activity">
    <reaction evidence="5">
        <text>an aryl sulfate + H2O = a phenol + sulfate + H(+)</text>
        <dbReference type="Rhea" id="RHEA:17261"/>
        <dbReference type="ChEBI" id="CHEBI:15377"/>
        <dbReference type="ChEBI" id="CHEBI:15378"/>
        <dbReference type="ChEBI" id="CHEBI:16189"/>
        <dbReference type="ChEBI" id="CHEBI:33853"/>
        <dbReference type="ChEBI" id="CHEBI:140317"/>
        <dbReference type="EC" id="3.1.6.1"/>
    </reaction>
</comment>
<evidence type="ECO:0000256" key="3">
    <source>
        <dbReference type="ARBA" id="ARBA00022801"/>
    </source>
</evidence>
<accession>A0A9W9VC80</accession>
<dbReference type="FunFam" id="3.40.720.10:FF:000051">
    <property type="entry name" value="Arylsulfatase"/>
    <property type="match status" value="1"/>
</dbReference>
<dbReference type="Gene3D" id="3.40.720.10">
    <property type="entry name" value="Alkaline Phosphatase, subunit A"/>
    <property type="match status" value="1"/>
</dbReference>
<feature type="modified residue" description="3-oxoalanine (Cys)" evidence="6">
    <location>
        <position position="84"/>
    </location>
</feature>
<dbReference type="SUPFAM" id="SSF53649">
    <property type="entry name" value="Alkaline phosphatase-like"/>
    <property type="match status" value="1"/>
</dbReference>
<dbReference type="PANTHER" id="PTHR43108:SF8">
    <property type="entry name" value="SD21168P"/>
    <property type="match status" value="1"/>
</dbReference>
<dbReference type="GO" id="GO:0005539">
    <property type="term" value="F:glycosaminoglycan binding"/>
    <property type="evidence" value="ECO:0007669"/>
    <property type="project" value="TreeGrafter"/>
</dbReference>
<evidence type="ECO:0000256" key="4">
    <source>
        <dbReference type="ARBA" id="ARBA00023180"/>
    </source>
</evidence>
<evidence type="ECO:0000256" key="6">
    <source>
        <dbReference type="PIRSR" id="PIRSR000972-50"/>
    </source>
</evidence>
<evidence type="ECO:0000313" key="9">
    <source>
        <dbReference type="EMBL" id="KAJ5376763.1"/>
    </source>
</evidence>
<dbReference type="PIRSF" id="PIRSF000972">
    <property type="entry name" value="Arylsulf_plant"/>
    <property type="match status" value="1"/>
</dbReference>
<reference evidence="9" key="1">
    <citation type="submission" date="2022-12" db="EMBL/GenBank/DDBJ databases">
        <authorList>
            <person name="Petersen C."/>
        </authorList>
    </citation>
    <scope>NUCLEOTIDE SEQUENCE</scope>
    <source>
        <strain evidence="9">IBT 29677</strain>
    </source>
</reference>
<dbReference type="AlphaFoldDB" id="A0A9W9VC80"/>
<name>A0A9W9VC80_9EURO</name>
<comment type="caution">
    <text evidence="9">The sequence shown here is derived from an EMBL/GenBank/DDBJ whole genome shotgun (WGS) entry which is preliminary data.</text>
</comment>
<dbReference type="InterPro" id="IPR017850">
    <property type="entry name" value="Alkaline_phosphatase_core_sf"/>
</dbReference>
<evidence type="ECO:0000313" key="10">
    <source>
        <dbReference type="Proteomes" id="UP001147747"/>
    </source>
</evidence>
<feature type="signal peptide" evidence="7">
    <location>
        <begin position="1"/>
        <end position="19"/>
    </location>
</feature>
<protein>
    <recommendedName>
        <fullName evidence="5">Arylsulfatase</fullName>
        <shortName evidence="5">AS</shortName>
        <ecNumber evidence="5">3.1.6.1</ecNumber>
    </recommendedName>
    <alternativeName>
        <fullName evidence="5">Aryl-sulfate sulphohydrolase</fullName>
    </alternativeName>
</protein>
<dbReference type="InterPro" id="IPR012083">
    <property type="entry name" value="Arylsulfatase"/>
</dbReference>